<gene>
    <name evidence="3" type="ORF">BU23DRAFT_22442</name>
</gene>
<feature type="region of interest" description="Disordered" evidence="1">
    <location>
        <begin position="99"/>
        <end position="120"/>
    </location>
</feature>
<reference evidence="3" key="1">
    <citation type="journal article" date="2020" name="Stud. Mycol.">
        <title>101 Dothideomycetes genomes: a test case for predicting lifestyles and emergence of pathogens.</title>
        <authorList>
            <person name="Haridas S."/>
            <person name="Albert R."/>
            <person name="Binder M."/>
            <person name="Bloem J."/>
            <person name="Labutti K."/>
            <person name="Salamov A."/>
            <person name="Andreopoulos B."/>
            <person name="Baker S."/>
            <person name="Barry K."/>
            <person name="Bills G."/>
            <person name="Bluhm B."/>
            <person name="Cannon C."/>
            <person name="Castanera R."/>
            <person name="Culley D."/>
            <person name="Daum C."/>
            <person name="Ezra D."/>
            <person name="Gonzalez J."/>
            <person name="Henrissat B."/>
            <person name="Kuo A."/>
            <person name="Liang C."/>
            <person name="Lipzen A."/>
            <person name="Lutzoni F."/>
            <person name="Magnuson J."/>
            <person name="Mondo S."/>
            <person name="Nolan M."/>
            <person name="Ohm R."/>
            <person name="Pangilinan J."/>
            <person name="Park H.-J."/>
            <person name="Ramirez L."/>
            <person name="Alfaro M."/>
            <person name="Sun H."/>
            <person name="Tritt A."/>
            <person name="Yoshinaga Y."/>
            <person name="Zwiers L.-H."/>
            <person name="Turgeon B."/>
            <person name="Goodwin S."/>
            <person name="Spatafora J."/>
            <person name="Crous P."/>
            <person name="Grigoriev I."/>
        </authorList>
    </citation>
    <scope>NUCLEOTIDE SEQUENCE</scope>
    <source>
        <strain evidence="3">CBS 107.79</strain>
    </source>
</reference>
<keyword evidence="2" id="KW-1133">Transmembrane helix</keyword>
<dbReference type="Proteomes" id="UP000800036">
    <property type="component" value="Unassembled WGS sequence"/>
</dbReference>
<evidence type="ECO:0000313" key="4">
    <source>
        <dbReference type="Proteomes" id="UP000800036"/>
    </source>
</evidence>
<organism evidence="3 4">
    <name type="scientific">Bimuria novae-zelandiae CBS 107.79</name>
    <dbReference type="NCBI Taxonomy" id="1447943"/>
    <lineage>
        <taxon>Eukaryota</taxon>
        <taxon>Fungi</taxon>
        <taxon>Dikarya</taxon>
        <taxon>Ascomycota</taxon>
        <taxon>Pezizomycotina</taxon>
        <taxon>Dothideomycetes</taxon>
        <taxon>Pleosporomycetidae</taxon>
        <taxon>Pleosporales</taxon>
        <taxon>Massarineae</taxon>
        <taxon>Didymosphaeriaceae</taxon>
        <taxon>Bimuria</taxon>
    </lineage>
</organism>
<feature type="transmembrane region" description="Helical" evidence="2">
    <location>
        <begin position="70"/>
        <end position="90"/>
    </location>
</feature>
<accession>A0A6A5URU0</accession>
<dbReference type="EMBL" id="ML976759">
    <property type="protein sequence ID" value="KAF1965616.1"/>
    <property type="molecule type" value="Genomic_DNA"/>
</dbReference>
<name>A0A6A5URU0_9PLEO</name>
<keyword evidence="2" id="KW-0472">Membrane</keyword>
<feature type="compositionally biased region" description="Polar residues" evidence="1">
    <location>
        <begin position="101"/>
        <end position="120"/>
    </location>
</feature>
<dbReference type="AlphaFoldDB" id="A0A6A5URU0"/>
<keyword evidence="4" id="KW-1185">Reference proteome</keyword>
<evidence type="ECO:0000313" key="3">
    <source>
        <dbReference type="EMBL" id="KAF1965616.1"/>
    </source>
</evidence>
<proteinExistence type="predicted"/>
<evidence type="ECO:0000256" key="2">
    <source>
        <dbReference type="SAM" id="Phobius"/>
    </source>
</evidence>
<protein>
    <submittedName>
        <fullName evidence="3">Uncharacterized protein</fullName>
    </submittedName>
</protein>
<sequence>MPFTYDHSTLKIGLPVRSALHKQRSDGSVLGWVTTGESPLLYVFAFFALVDLAVICPRRAKRAPHDRRKHLPTLLYLYSYGIIFLQPALIRDYIDPHRSPLINSPNRNRSTPLTHSPSCP</sequence>
<dbReference type="OrthoDB" id="3868412at2759"/>
<keyword evidence="2" id="KW-0812">Transmembrane</keyword>
<evidence type="ECO:0000256" key="1">
    <source>
        <dbReference type="SAM" id="MobiDB-lite"/>
    </source>
</evidence>